<reference evidence="4 5" key="1">
    <citation type="submission" date="2019-02" db="EMBL/GenBank/DDBJ databases">
        <title>Deep-cultivation of Planctomycetes and their phenomic and genomic characterization uncovers novel biology.</title>
        <authorList>
            <person name="Wiegand S."/>
            <person name="Jogler M."/>
            <person name="Boedeker C."/>
            <person name="Pinto D."/>
            <person name="Vollmers J."/>
            <person name="Rivas-Marin E."/>
            <person name="Kohn T."/>
            <person name="Peeters S.H."/>
            <person name="Heuer A."/>
            <person name="Rast P."/>
            <person name="Oberbeckmann S."/>
            <person name="Bunk B."/>
            <person name="Jeske O."/>
            <person name="Meyerdierks A."/>
            <person name="Storesund J.E."/>
            <person name="Kallscheuer N."/>
            <person name="Luecker S."/>
            <person name="Lage O.M."/>
            <person name="Pohl T."/>
            <person name="Merkel B.J."/>
            <person name="Hornburger P."/>
            <person name="Mueller R.-W."/>
            <person name="Bruemmer F."/>
            <person name="Labrenz M."/>
            <person name="Spormann A.M."/>
            <person name="Op den Camp H."/>
            <person name="Overmann J."/>
            <person name="Amann R."/>
            <person name="Jetten M.S.M."/>
            <person name="Mascher T."/>
            <person name="Medema M.H."/>
            <person name="Devos D.P."/>
            <person name="Kaster A.-K."/>
            <person name="Ovreas L."/>
            <person name="Rohde M."/>
            <person name="Galperin M.Y."/>
            <person name="Jogler C."/>
        </authorList>
    </citation>
    <scope>NUCLEOTIDE SEQUENCE [LARGE SCALE GENOMIC DNA]</scope>
    <source>
        <strain evidence="4 5">Pla175</strain>
    </source>
</reference>
<gene>
    <name evidence="4" type="primary">nagB_2</name>
    <name evidence="4" type="ORF">Pla175_39490</name>
</gene>
<evidence type="ECO:0000313" key="5">
    <source>
        <dbReference type="Proteomes" id="UP000317429"/>
    </source>
</evidence>
<dbReference type="EC" id="3.5.99.6" evidence="1"/>
<dbReference type="InterPro" id="IPR003737">
    <property type="entry name" value="GlcNAc_PI_deacetylase-related"/>
</dbReference>
<name>A0A518DGD5_9BACT</name>
<proteinExistence type="predicted"/>
<dbReference type="EMBL" id="CP036291">
    <property type="protein sequence ID" value="QDU90543.1"/>
    <property type="molecule type" value="Genomic_DNA"/>
</dbReference>
<dbReference type="KEGG" id="pnd:Pla175_39490"/>
<dbReference type="Proteomes" id="UP000317429">
    <property type="component" value="Chromosome"/>
</dbReference>
<dbReference type="GO" id="GO:0005975">
    <property type="term" value="P:carbohydrate metabolic process"/>
    <property type="evidence" value="ECO:0007669"/>
    <property type="project" value="InterPro"/>
</dbReference>
<dbReference type="InterPro" id="IPR024078">
    <property type="entry name" value="LmbE-like_dom_sf"/>
</dbReference>
<dbReference type="SUPFAM" id="SSF102588">
    <property type="entry name" value="LmbE-like"/>
    <property type="match status" value="1"/>
</dbReference>
<dbReference type="InterPro" id="IPR006148">
    <property type="entry name" value="Glc/Gal-6P_isomerase"/>
</dbReference>
<sequence>MRLQPNVRHLPNDMTAPPLDDRQKIPTQVYRHAAEASRAVAEQIAALIRERASQGRACVLGLATGSTPTGVYAELVRMHQDEGLSFQNVVTFNLDEYFPMQPEGLQSYVRFMREHLFDHVDILAENAHVPDGALDEREVAEYCRQYEAKIAAAGGVDLQLLGVGRTGHIGFNEPGSGKTSRTRLITLDRVTRRDAASDFFGEENVPQRAITMGVGTILDARQVVLMAFGEGKAGIVKQAVEGPISTIVAASFLQEHPNAQFVLDEAAADALTIRREPWLVEGVEWDEAMVRKAVIWLAQKLQKPLLKLTTEDYNEEGLQDLLASHGPAYDLNLRVFRGLQATITGWPGGKPDHAKQPGDRPQPGDHIFPKRVLIFSPHPDDDVISMGGTLIRLVDQGHEVHVAYQTSGNIAVFDDDAARFAEFVGEYNQRFGIDPESSAKLGAQIDESLRGKRPGQVDSDEVQFIKGLIRRTEARAATRCCGVPAERLHFTDMPFYETGRVRKKPLSEEDIQITVDLLREVKPHQVYAAGDLSDPHGTHRVCLTAVLEACRRLADDDWYADCQVWLYRGAWQEWGPHQIEMAVPISPAELLRKRVAIFKHESQKDKALFPGPDPREFWQRAEDRNHGTAILYDKLGLAEYEAIEGFVRWKGESL</sequence>
<feature type="region of interest" description="Disordered" evidence="2">
    <location>
        <begin position="1"/>
        <end position="21"/>
    </location>
</feature>
<dbReference type="InterPro" id="IPR004547">
    <property type="entry name" value="Glucosamine6P_isomerase"/>
</dbReference>
<protein>
    <recommendedName>
        <fullName evidence="1">Glucosamine-6-phosphate deaminase</fullName>
        <ecNumber evidence="1">3.5.99.6</ecNumber>
    </recommendedName>
</protein>
<dbReference type="Gene3D" id="3.40.50.1360">
    <property type="match status" value="1"/>
</dbReference>
<dbReference type="PANTHER" id="PTHR42892">
    <property type="entry name" value="GLUCOSAMINE-6-PHOSPHATE DEAMINASE-LIKE PROTEIN BT_0258-RELATED"/>
    <property type="match status" value="1"/>
</dbReference>
<dbReference type="Gene3D" id="3.40.50.10320">
    <property type="entry name" value="LmbE-like"/>
    <property type="match status" value="1"/>
</dbReference>
<dbReference type="GO" id="GO:0004342">
    <property type="term" value="F:glucosamine-6-phosphate deaminase activity"/>
    <property type="evidence" value="ECO:0007669"/>
    <property type="project" value="UniProtKB-UniRule"/>
</dbReference>
<dbReference type="InterPro" id="IPR052960">
    <property type="entry name" value="GlcN6P_deaminase-like"/>
</dbReference>
<organism evidence="4 5">
    <name type="scientific">Pirellulimonas nuda</name>
    <dbReference type="NCBI Taxonomy" id="2528009"/>
    <lineage>
        <taxon>Bacteria</taxon>
        <taxon>Pseudomonadati</taxon>
        <taxon>Planctomycetota</taxon>
        <taxon>Planctomycetia</taxon>
        <taxon>Pirellulales</taxon>
        <taxon>Lacipirellulaceae</taxon>
        <taxon>Pirellulimonas</taxon>
    </lineage>
</organism>
<evidence type="ECO:0000256" key="1">
    <source>
        <dbReference type="NCBIfam" id="TIGR00502"/>
    </source>
</evidence>
<keyword evidence="5" id="KW-1185">Reference proteome</keyword>
<dbReference type="CDD" id="cd01399">
    <property type="entry name" value="GlcN6P_deaminase"/>
    <property type="match status" value="1"/>
</dbReference>
<dbReference type="PANTHER" id="PTHR42892:SF1">
    <property type="entry name" value="GLUCOSAMINE-6-PHOSPHATE ISOMERASE"/>
    <property type="match status" value="1"/>
</dbReference>
<dbReference type="Pfam" id="PF02585">
    <property type="entry name" value="PIG-L"/>
    <property type="match status" value="1"/>
</dbReference>
<dbReference type="InterPro" id="IPR037171">
    <property type="entry name" value="NagB/RpiA_transferase-like"/>
</dbReference>
<accession>A0A518DGD5</accession>
<dbReference type="AlphaFoldDB" id="A0A518DGD5"/>
<evidence type="ECO:0000259" key="3">
    <source>
        <dbReference type="Pfam" id="PF01182"/>
    </source>
</evidence>
<evidence type="ECO:0000313" key="4">
    <source>
        <dbReference type="EMBL" id="QDU90543.1"/>
    </source>
</evidence>
<evidence type="ECO:0000256" key="2">
    <source>
        <dbReference type="SAM" id="MobiDB-lite"/>
    </source>
</evidence>
<feature type="domain" description="Glucosamine/galactosamine-6-phosphate isomerase" evidence="3">
    <location>
        <begin position="33"/>
        <end position="242"/>
    </location>
</feature>
<dbReference type="GO" id="GO:0006046">
    <property type="term" value="P:N-acetylglucosamine catabolic process"/>
    <property type="evidence" value="ECO:0007669"/>
    <property type="project" value="UniProtKB-UniRule"/>
</dbReference>
<dbReference type="Pfam" id="PF01182">
    <property type="entry name" value="Glucosamine_iso"/>
    <property type="match status" value="1"/>
</dbReference>
<keyword evidence="4" id="KW-0378">Hydrolase</keyword>
<dbReference type="SUPFAM" id="SSF100950">
    <property type="entry name" value="NagB/RpiA/CoA transferase-like"/>
    <property type="match status" value="1"/>
</dbReference>
<dbReference type="NCBIfam" id="NF002557">
    <property type="entry name" value="PRK02122.1"/>
    <property type="match status" value="1"/>
</dbReference>
<dbReference type="NCBIfam" id="TIGR00502">
    <property type="entry name" value="nagB"/>
    <property type="match status" value="1"/>
</dbReference>